<dbReference type="SUPFAM" id="SSF57863">
    <property type="entry name" value="ArfGap/RecO-like zinc finger"/>
    <property type="match status" value="1"/>
</dbReference>
<dbReference type="Gene3D" id="1.20.1440.120">
    <property type="entry name" value="Recombination protein O, C-terminal domain"/>
    <property type="match status" value="1"/>
</dbReference>
<sequence length="252" mass="27545">MEWHDEGIVLGVRKHGETSVIAELMTLAHGRHLGMVRGGRSRALRPVLQPGNRVSVNWRARLDEHLGEFRVEPLAQRAAFLMEHATGVYGVQAMAALLRLLPERDPHRHLCDAMDIILDNLASAEAAGELYIRFEIAVLNELGFGMDLEKCAASGTREDLAYVSPKTGRAVCRSAGAPYADRMLPLPAFLQPTLSVAADHDGLAEGFRLTSFFLNRHVFEPRGIKADTARDSFINAALKILSANEAAAGTEV</sequence>
<dbReference type="PANTHER" id="PTHR33991:SF1">
    <property type="entry name" value="DNA REPAIR PROTEIN RECO"/>
    <property type="match status" value="1"/>
</dbReference>
<evidence type="ECO:0000256" key="1">
    <source>
        <dbReference type="ARBA" id="ARBA00007452"/>
    </source>
</evidence>
<evidence type="ECO:0000313" key="9">
    <source>
        <dbReference type="EMBL" id="TPW33438.1"/>
    </source>
</evidence>
<dbReference type="InterPro" id="IPR012340">
    <property type="entry name" value="NA-bd_OB-fold"/>
</dbReference>
<comment type="caution">
    <text evidence="9">The sequence shown here is derived from an EMBL/GenBank/DDBJ whole genome shotgun (WGS) entry which is preliminary data.</text>
</comment>
<feature type="domain" description="DNA replication/recombination mediator RecO N-terminal" evidence="8">
    <location>
        <begin position="1"/>
        <end position="71"/>
    </location>
</feature>
<reference evidence="9 10" key="1">
    <citation type="submission" date="2019-06" db="EMBL/GenBank/DDBJ databases">
        <authorList>
            <person name="Li M."/>
        </authorList>
    </citation>
    <scope>NUCLEOTIDE SEQUENCE [LARGE SCALE GENOMIC DNA]</scope>
    <source>
        <strain evidence="9 10">BGMRC2036</strain>
    </source>
</reference>
<dbReference type="OrthoDB" id="9804792at2"/>
<dbReference type="GO" id="GO:0043590">
    <property type="term" value="C:bacterial nucleoid"/>
    <property type="evidence" value="ECO:0007669"/>
    <property type="project" value="TreeGrafter"/>
</dbReference>
<dbReference type="GO" id="GO:0006310">
    <property type="term" value="P:DNA recombination"/>
    <property type="evidence" value="ECO:0007669"/>
    <property type="project" value="UniProtKB-UniRule"/>
</dbReference>
<evidence type="ECO:0000256" key="4">
    <source>
        <dbReference type="ARBA" id="ARBA00023172"/>
    </source>
</evidence>
<dbReference type="SUPFAM" id="SSF50249">
    <property type="entry name" value="Nucleic acid-binding proteins"/>
    <property type="match status" value="1"/>
</dbReference>
<dbReference type="NCBIfam" id="TIGR00613">
    <property type="entry name" value="reco"/>
    <property type="match status" value="1"/>
</dbReference>
<organism evidence="9 10">
    <name type="scientific">Martelella alba</name>
    <dbReference type="NCBI Taxonomy" id="2590451"/>
    <lineage>
        <taxon>Bacteria</taxon>
        <taxon>Pseudomonadati</taxon>
        <taxon>Pseudomonadota</taxon>
        <taxon>Alphaproteobacteria</taxon>
        <taxon>Hyphomicrobiales</taxon>
        <taxon>Aurantimonadaceae</taxon>
        <taxon>Martelella</taxon>
    </lineage>
</organism>
<evidence type="ECO:0000256" key="5">
    <source>
        <dbReference type="ARBA" id="ARBA00023204"/>
    </source>
</evidence>
<evidence type="ECO:0000256" key="7">
    <source>
        <dbReference type="HAMAP-Rule" id="MF_00201"/>
    </source>
</evidence>
<dbReference type="AlphaFoldDB" id="A0A506UJG2"/>
<dbReference type="HAMAP" id="MF_00201">
    <property type="entry name" value="RecO"/>
    <property type="match status" value="1"/>
</dbReference>
<proteinExistence type="inferred from homology"/>
<comment type="similarity">
    <text evidence="1 7">Belongs to the RecO family.</text>
</comment>
<dbReference type="PANTHER" id="PTHR33991">
    <property type="entry name" value="DNA REPAIR PROTEIN RECO"/>
    <property type="match status" value="1"/>
</dbReference>
<dbReference type="RefSeq" id="WP_141147377.1">
    <property type="nucleotide sequence ID" value="NZ_VHLG01000001.1"/>
</dbReference>
<keyword evidence="3 7" id="KW-0227">DNA damage</keyword>
<evidence type="ECO:0000256" key="3">
    <source>
        <dbReference type="ARBA" id="ARBA00022763"/>
    </source>
</evidence>
<dbReference type="EMBL" id="VHLG01000001">
    <property type="protein sequence ID" value="TPW33438.1"/>
    <property type="molecule type" value="Genomic_DNA"/>
</dbReference>
<evidence type="ECO:0000256" key="6">
    <source>
        <dbReference type="ARBA" id="ARBA00033409"/>
    </source>
</evidence>
<dbReference type="InterPro" id="IPR003717">
    <property type="entry name" value="RecO"/>
</dbReference>
<comment type="function">
    <text evidence="7">Involved in DNA repair and RecF pathway recombination.</text>
</comment>
<accession>A0A506UJG2</accession>
<dbReference type="Gene3D" id="2.40.50.140">
    <property type="entry name" value="Nucleic acid-binding proteins"/>
    <property type="match status" value="1"/>
</dbReference>
<dbReference type="InterPro" id="IPR037278">
    <property type="entry name" value="ARFGAP/RecO"/>
</dbReference>
<evidence type="ECO:0000256" key="2">
    <source>
        <dbReference type="ARBA" id="ARBA00021310"/>
    </source>
</evidence>
<name>A0A506UJG2_9HYPH</name>
<dbReference type="InterPro" id="IPR042242">
    <property type="entry name" value="RecO_C"/>
</dbReference>
<evidence type="ECO:0000313" key="10">
    <source>
        <dbReference type="Proteomes" id="UP000318801"/>
    </source>
</evidence>
<keyword evidence="4 7" id="KW-0233">DNA recombination</keyword>
<dbReference type="Proteomes" id="UP000318801">
    <property type="component" value="Unassembled WGS sequence"/>
</dbReference>
<keyword evidence="10" id="KW-1185">Reference proteome</keyword>
<dbReference type="GO" id="GO:0006302">
    <property type="term" value="P:double-strand break repair"/>
    <property type="evidence" value="ECO:0007669"/>
    <property type="project" value="TreeGrafter"/>
</dbReference>
<dbReference type="InterPro" id="IPR022572">
    <property type="entry name" value="DNA_rep/recomb_RecO_N"/>
</dbReference>
<dbReference type="Pfam" id="PF02565">
    <property type="entry name" value="RecO_C"/>
    <property type="match status" value="1"/>
</dbReference>
<protein>
    <recommendedName>
        <fullName evidence="2 7">DNA repair protein RecO</fullName>
    </recommendedName>
    <alternativeName>
        <fullName evidence="6 7">Recombination protein O</fullName>
    </alternativeName>
</protein>
<dbReference type="Pfam" id="PF11967">
    <property type="entry name" value="RecO_N"/>
    <property type="match status" value="1"/>
</dbReference>
<evidence type="ECO:0000259" key="8">
    <source>
        <dbReference type="Pfam" id="PF11967"/>
    </source>
</evidence>
<keyword evidence="5 7" id="KW-0234">DNA repair</keyword>
<gene>
    <name evidence="7 9" type="primary">recO</name>
    <name evidence="9" type="ORF">FJU08_02445</name>
</gene>